<dbReference type="Proteomes" id="UP000054166">
    <property type="component" value="Unassembled WGS sequence"/>
</dbReference>
<accession>A0A0C3FVU9</accession>
<evidence type="ECO:0000313" key="2">
    <source>
        <dbReference type="EMBL" id="KIM83629.1"/>
    </source>
</evidence>
<name>A0A0C3FVU9_PILCF</name>
<dbReference type="AlphaFoldDB" id="A0A0C3FVU9"/>
<keyword evidence="1" id="KW-0472">Membrane</keyword>
<dbReference type="OrthoDB" id="3038990at2759"/>
<dbReference type="HOGENOM" id="CLU_060549_4_0_1"/>
<gene>
    <name evidence="2" type="ORF">PILCRDRAFT_819269</name>
</gene>
<organism evidence="2 3">
    <name type="scientific">Piloderma croceum (strain F 1598)</name>
    <dbReference type="NCBI Taxonomy" id="765440"/>
    <lineage>
        <taxon>Eukaryota</taxon>
        <taxon>Fungi</taxon>
        <taxon>Dikarya</taxon>
        <taxon>Basidiomycota</taxon>
        <taxon>Agaricomycotina</taxon>
        <taxon>Agaricomycetes</taxon>
        <taxon>Agaricomycetidae</taxon>
        <taxon>Atheliales</taxon>
        <taxon>Atheliaceae</taxon>
        <taxon>Piloderma</taxon>
    </lineage>
</organism>
<evidence type="ECO:0000313" key="3">
    <source>
        <dbReference type="Proteomes" id="UP000054166"/>
    </source>
</evidence>
<sequence>MICHGRQFRRYLYDILYFMARICPITYLIATIVLTDGTTDDASETLIILKEALNVVIMPAASALFFIRLRAVYSRNNYMTAFFGFWLLVILAFFLFDSARVIMQRSEIAQLKCYWTAHYIDAWGYIATAAYDTLMYFSISWQLASFAVVDRWQDRLKLFVTGNGLGWLSKVLLQSGQMYYFMTIGFSLCTTIFIFNPATHSRWSAVFIPPNLTVASVMACRIFRELKLGLIVGPITGTEGAISKLVFKDIGYIPEQHSEHTFDLAIPDDATVTAGIGTMHEV</sequence>
<reference evidence="3" key="2">
    <citation type="submission" date="2015-01" db="EMBL/GenBank/DDBJ databases">
        <title>Evolutionary Origins and Diversification of the Mycorrhizal Mutualists.</title>
        <authorList>
            <consortium name="DOE Joint Genome Institute"/>
            <consortium name="Mycorrhizal Genomics Consortium"/>
            <person name="Kohler A."/>
            <person name="Kuo A."/>
            <person name="Nagy L.G."/>
            <person name="Floudas D."/>
            <person name="Copeland A."/>
            <person name="Barry K.W."/>
            <person name="Cichocki N."/>
            <person name="Veneault-Fourrey C."/>
            <person name="LaButti K."/>
            <person name="Lindquist E.A."/>
            <person name="Lipzen A."/>
            <person name="Lundell T."/>
            <person name="Morin E."/>
            <person name="Murat C."/>
            <person name="Riley R."/>
            <person name="Ohm R."/>
            <person name="Sun H."/>
            <person name="Tunlid A."/>
            <person name="Henrissat B."/>
            <person name="Grigoriev I.V."/>
            <person name="Hibbett D.S."/>
            <person name="Martin F."/>
        </authorList>
    </citation>
    <scope>NUCLEOTIDE SEQUENCE [LARGE SCALE GENOMIC DNA]</scope>
    <source>
        <strain evidence="3">F 1598</strain>
    </source>
</reference>
<feature type="transmembrane region" description="Helical" evidence="1">
    <location>
        <begin position="79"/>
        <end position="102"/>
    </location>
</feature>
<proteinExistence type="predicted"/>
<keyword evidence="1" id="KW-0812">Transmembrane</keyword>
<keyword evidence="1" id="KW-1133">Transmembrane helix</keyword>
<evidence type="ECO:0000256" key="1">
    <source>
        <dbReference type="SAM" id="Phobius"/>
    </source>
</evidence>
<keyword evidence="3" id="KW-1185">Reference proteome</keyword>
<reference evidence="2 3" key="1">
    <citation type="submission" date="2014-04" db="EMBL/GenBank/DDBJ databases">
        <authorList>
            <consortium name="DOE Joint Genome Institute"/>
            <person name="Kuo A."/>
            <person name="Tarkka M."/>
            <person name="Buscot F."/>
            <person name="Kohler A."/>
            <person name="Nagy L.G."/>
            <person name="Floudas D."/>
            <person name="Copeland A."/>
            <person name="Barry K.W."/>
            <person name="Cichocki N."/>
            <person name="Veneault-Fourrey C."/>
            <person name="LaButti K."/>
            <person name="Lindquist E.A."/>
            <person name="Lipzen A."/>
            <person name="Lundell T."/>
            <person name="Morin E."/>
            <person name="Murat C."/>
            <person name="Sun H."/>
            <person name="Tunlid A."/>
            <person name="Henrissat B."/>
            <person name="Grigoriev I.V."/>
            <person name="Hibbett D.S."/>
            <person name="Martin F."/>
            <person name="Nordberg H.P."/>
            <person name="Cantor M.N."/>
            <person name="Hua S.X."/>
        </authorList>
    </citation>
    <scope>NUCLEOTIDE SEQUENCE [LARGE SCALE GENOMIC DNA]</scope>
    <source>
        <strain evidence="2 3">F 1598</strain>
    </source>
</reference>
<feature type="transmembrane region" description="Helical" evidence="1">
    <location>
        <begin position="46"/>
        <end position="67"/>
    </location>
</feature>
<protein>
    <submittedName>
        <fullName evidence="2">Uncharacterized protein</fullName>
    </submittedName>
</protein>
<feature type="transmembrane region" description="Helical" evidence="1">
    <location>
        <begin position="12"/>
        <end position="34"/>
    </location>
</feature>
<dbReference type="InParanoid" id="A0A0C3FVU9"/>
<dbReference type="EMBL" id="KN832990">
    <property type="protein sequence ID" value="KIM83629.1"/>
    <property type="molecule type" value="Genomic_DNA"/>
</dbReference>
<feature type="transmembrane region" description="Helical" evidence="1">
    <location>
        <begin position="178"/>
        <end position="197"/>
    </location>
</feature>